<evidence type="ECO:0000256" key="1">
    <source>
        <dbReference type="SAM" id="MobiDB-lite"/>
    </source>
</evidence>
<evidence type="ECO:0000313" key="3">
    <source>
        <dbReference type="EMBL" id="KAF2797530.1"/>
    </source>
</evidence>
<name>A0A6A6XLY0_9PLEO</name>
<keyword evidence="2" id="KW-0812">Transmembrane</keyword>
<proteinExistence type="predicted"/>
<dbReference type="OrthoDB" id="3942886at2759"/>
<sequence length="183" mass="20438">MPPPSTPADYSRMPNFTSSDGYIQWAKIFLLVLVVTTGIRMAVLHFTRKKRGTAAASQHVKEERDSTSCQAPSEKDLRRDGYPQSKDQPPPTFRPIYPWVSAPQPLPGPYDPRFYPLPTLRRHSYDPSHGPSPEAEAHTISYTRRVSTNSLPARHATLHGKVTTTTSNGTAGWRRNQWVVSGG</sequence>
<dbReference type="EMBL" id="MU001804">
    <property type="protein sequence ID" value="KAF2797530.1"/>
    <property type="molecule type" value="Genomic_DNA"/>
</dbReference>
<evidence type="ECO:0000256" key="2">
    <source>
        <dbReference type="SAM" id="Phobius"/>
    </source>
</evidence>
<evidence type="ECO:0000313" key="4">
    <source>
        <dbReference type="Proteomes" id="UP000799757"/>
    </source>
</evidence>
<accession>A0A6A6XLY0</accession>
<dbReference type="Proteomes" id="UP000799757">
    <property type="component" value="Unassembled WGS sequence"/>
</dbReference>
<keyword evidence="2" id="KW-0472">Membrane</keyword>
<protein>
    <submittedName>
        <fullName evidence="3">Uncharacterized protein</fullName>
    </submittedName>
</protein>
<feature type="region of interest" description="Disordered" evidence="1">
    <location>
        <begin position="50"/>
        <end position="95"/>
    </location>
</feature>
<gene>
    <name evidence="3" type="ORF">K505DRAFT_414979</name>
</gene>
<feature type="transmembrane region" description="Helical" evidence="2">
    <location>
        <begin position="22"/>
        <end position="43"/>
    </location>
</feature>
<keyword evidence="2" id="KW-1133">Transmembrane helix</keyword>
<dbReference type="AlphaFoldDB" id="A0A6A6XLY0"/>
<keyword evidence="4" id="KW-1185">Reference proteome</keyword>
<reference evidence="3" key="1">
    <citation type="journal article" date="2020" name="Stud. Mycol.">
        <title>101 Dothideomycetes genomes: a test case for predicting lifestyles and emergence of pathogens.</title>
        <authorList>
            <person name="Haridas S."/>
            <person name="Albert R."/>
            <person name="Binder M."/>
            <person name="Bloem J."/>
            <person name="Labutti K."/>
            <person name="Salamov A."/>
            <person name="Andreopoulos B."/>
            <person name="Baker S."/>
            <person name="Barry K."/>
            <person name="Bills G."/>
            <person name="Bluhm B."/>
            <person name="Cannon C."/>
            <person name="Castanera R."/>
            <person name="Culley D."/>
            <person name="Daum C."/>
            <person name="Ezra D."/>
            <person name="Gonzalez J."/>
            <person name="Henrissat B."/>
            <person name="Kuo A."/>
            <person name="Liang C."/>
            <person name="Lipzen A."/>
            <person name="Lutzoni F."/>
            <person name="Magnuson J."/>
            <person name="Mondo S."/>
            <person name="Nolan M."/>
            <person name="Ohm R."/>
            <person name="Pangilinan J."/>
            <person name="Park H.-J."/>
            <person name="Ramirez L."/>
            <person name="Alfaro M."/>
            <person name="Sun H."/>
            <person name="Tritt A."/>
            <person name="Yoshinaga Y."/>
            <person name="Zwiers L.-H."/>
            <person name="Turgeon B."/>
            <person name="Goodwin S."/>
            <person name="Spatafora J."/>
            <person name="Crous P."/>
            <person name="Grigoriev I."/>
        </authorList>
    </citation>
    <scope>NUCLEOTIDE SEQUENCE</scope>
    <source>
        <strain evidence="3">CBS 109.77</strain>
    </source>
</reference>
<organism evidence="3 4">
    <name type="scientific">Melanomma pulvis-pyrius CBS 109.77</name>
    <dbReference type="NCBI Taxonomy" id="1314802"/>
    <lineage>
        <taxon>Eukaryota</taxon>
        <taxon>Fungi</taxon>
        <taxon>Dikarya</taxon>
        <taxon>Ascomycota</taxon>
        <taxon>Pezizomycotina</taxon>
        <taxon>Dothideomycetes</taxon>
        <taxon>Pleosporomycetidae</taxon>
        <taxon>Pleosporales</taxon>
        <taxon>Melanommataceae</taxon>
        <taxon>Melanomma</taxon>
    </lineage>
</organism>